<protein>
    <submittedName>
        <fullName evidence="5">Pirin family protein</fullName>
    </submittedName>
</protein>
<reference evidence="6" key="1">
    <citation type="journal article" date="2019" name="Int. J. Syst. Evol. Microbiol.">
        <title>The Global Catalogue of Microorganisms (GCM) 10K type strain sequencing project: providing services to taxonomists for standard genome sequencing and annotation.</title>
        <authorList>
            <consortium name="The Broad Institute Genomics Platform"/>
            <consortium name="The Broad Institute Genome Sequencing Center for Infectious Disease"/>
            <person name="Wu L."/>
            <person name="Ma J."/>
        </authorList>
    </citation>
    <scope>NUCLEOTIDE SEQUENCE [LARGE SCALE GENOMIC DNA]</scope>
    <source>
        <strain evidence="6">CCUG 30340</strain>
    </source>
</reference>
<evidence type="ECO:0000259" key="3">
    <source>
        <dbReference type="Pfam" id="PF02678"/>
    </source>
</evidence>
<evidence type="ECO:0000259" key="4">
    <source>
        <dbReference type="Pfam" id="PF05726"/>
    </source>
</evidence>
<dbReference type="InterPro" id="IPR012093">
    <property type="entry name" value="Pirin"/>
</dbReference>
<comment type="caution">
    <text evidence="5">The sequence shown here is derived from an EMBL/GenBank/DDBJ whole genome shotgun (WGS) entry which is preliminary data.</text>
</comment>
<proteinExistence type="inferred from homology"/>
<dbReference type="Pfam" id="PF05726">
    <property type="entry name" value="Pirin_C"/>
    <property type="match status" value="1"/>
</dbReference>
<dbReference type="InterPro" id="IPR014710">
    <property type="entry name" value="RmlC-like_jellyroll"/>
</dbReference>
<evidence type="ECO:0000256" key="2">
    <source>
        <dbReference type="RuleBase" id="RU003457"/>
    </source>
</evidence>
<dbReference type="PIRSF" id="PIRSF006232">
    <property type="entry name" value="Pirin"/>
    <property type="match status" value="1"/>
</dbReference>
<dbReference type="Pfam" id="PF02678">
    <property type="entry name" value="Pirin"/>
    <property type="match status" value="1"/>
</dbReference>
<feature type="domain" description="Pirin C-terminal" evidence="4">
    <location>
        <begin position="181"/>
        <end position="286"/>
    </location>
</feature>
<dbReference type="Proteomes" id="UP001595886">
    <property type="component" value="Unassembled WGS sequence"/>
</dbReference>
<name>A0ABV9QQA8_9GAMM</name>
<dbReference type="EMBL" id="JBHSHD010000002">
    <property type="protein sequence ID" value="MFC4819096.1"/>
    <property type="molecule type" value="Genomic_DNA"/>
</dbReference>
<sequence>MNATATASRHVARTFRGQPASDGAGVKLTRVIGQRDLDMLDPFLLLDEFRSDQADDYLAGFPNHPHRGFETVTYMLAGRMRHGDNQGNSGLLTPGSVQWMTAGRGIVHSEMPEQENGLMAGFQLWVNLPAKDKMTAPRYQDIAPERIPLVDAGDGVRVRVIAGRYGDATGPVSGIAIDPLYLDFELAPGARAVASIPAGHSAFAYVYEGAAELGPVGAARRVAHSELAVLDRDGESLLIGAGETPTRLIVVAGKPLNEPVARYGPFVMNTPEQIVEAIRDYQSGKF</sequence>
<gene>
    <name evidence="5" type="ORF">ACFO6Q_02100</name>
</gene>
<dbReference type="InterPro" id="IPR011051">
    <property type="entry name" value="RmlC_Cupin_sf"/>
</dbReference>
<dbReference type="CDD" id="cd02247">
    <property type="entry name" value="cupin_pirin_C"/>
    <property type="match status" value="1"/>
</dbReference>
<dbReference type="InterPro" id="IPR008778">
    <property type="entry name" value="Pirin_C_dom"/>
</dbReference>
<dbReference type="PANTHER" id="PTHR13903">
    <property type="entry name" value="PIRIN-RELATED"/>
    <property type="match status" value="1"/>
</dbReference>
<accession>A0ABV9QQA8</accession>
<comment type="similarity">
    <text evidence="1 2">Belongs to the pirin family.</text>
</comment>
<dbReference type="RefSeq" id="WP_380018834.1">
    <property type="nucleotide sequence ID" value="NZ_JBHSHD010000002.1"/>
</dbReference>
<organism evidence="5 6">
    <name type="scientific">Dokdonella ginsengisoli</name>
    <dbReference type="NCBI Taxonomy" id="363846"/>
    <lineage>
        <taxon>Bacteria</taxon>
        <taxon>Pseudomonadati</taxon>
        <taxon>Pseudomonadota</taxon>
        <taxon>Gammaproteobacteria</taxon>
        <taxon>Lysobacterales</taxon>
        <taxon>Rhodanobacteraceae</taxon>
        <taxon>Dokdonella</taxon>
    </lineage>
</organism>
<keyword evidence="6" id="KW-1185">Reference proteome</keyword>
<dbReference type="InterPro" id="IPR003829">
    <property type="entry name" value="Pirin_N_dom"/>
</dbReference>
<dbReference type="SUPFAM" id="SSF51182">
    <property type="entry name" value="RmlC-like cupins"/>
    <property type="match status" value="1"/>
</dbReference>
<evidence type="ECO:0000313" key="5">
    <source>
        <dbReference type="EMBL" id="MFC4819096.1"/>
    </source>
</evidence>
<dbReference type="CDD" id="cd02909">
    <property type="entry name" value="cupin_pirin_N"/>
    <property type="match status" value="1"/>
</dbReference>
<evidence type="ECO:0000313" key="6">
    <source>
        <dbReference type="Proteomes" id="UP001595886"/>
    </source>
</evidence>
<evidence type="ECO:0000256" key="1">
    <source>
        <dbReference type="ARBA" id="ARBA00008416"/>
    </source>
</evidence>
<dbReference type="Gene3D" id="2.60.120.10">
    <property type="entry name" value="Jelly Rolls"/>
    <property type="match status" value="2"/>
</dbReference>
<feature type="domain" description="Pirin N-terminal" evidence="3">
    <location>
        <begin position="26"/>
        <end position="126"/>
    </location>
</feature>
<dbReference type="PANTHER" id="PTHR13903:SF8">
    <property type="entry name" value="PIRIN"/>
    <property type="match status" value="1"/>
</dbReference>